<name>A0A4Z0GLN2_9BACL</name>
<evidence type="ECO:0000313" key="5">
    <source>
        <dbReference type="EMBL" id="TGA97358.1"/>
    </source>
</evidence>
<evidence type="ECO:0000256" key="2">
    <source>
        <dbReference type="ARBA" id="ARBA00022723"/>
    </source>
</evidence>
<proteinExistence type="inferred from homology"/>
<dbReference type="EMBL" id="SRJD01000014">
    <property type="protein sequence ID" value="TGA97358.1"/>
    <property type="molecule type" value="Genomic_DNA"/>
</dbReference>
<comment type="function">
    <text evidence="4">Involved in the maturation of [NiFe] hydrogenases. Required for nickel insertion into the metal center of the hydrogenase.</text>
</comment>
<dbReference type="PIRSF" id="PIRSF004761">
    <property type="entry name" value="Hydrgn_mat_HypA"/>
    <property type="match status" value="1"/>
</dbReference>
<feature type="binding site" evidence="4">
    <location>
        <position position="93"/>
    </location>
    <ligand>
        <name>Zn(2+)</name>
        <dbReference type="ChEBI" id="CHEBI:29105"/>
    </ligand>
</feature>
<keyword evidence="2 4" id="KW-0479">Metal-binding</keyword>
<feature type="binding site" evidence="4">
    <location>
        <position position="80"/>
    </location>
    <ligand>
        <name>Zn(2+)</name>
        <dbReference type="ChEBI" id="CHEBI:29105"/>
    </ligand>
</feature>
<gene>
    <name evidence="4" type="primary">hypA</name>
    <name evidence="5" type="ORF">E4665_12075</name>
</gene>
<keyword evidence="1 4" id="KW-0533">Nickel</keyword>
<feature type="binding site" evidence="4">
    <location>
        <position position="96"/>
    </location>
    <ligand>
        <name>Zn(2+)</name>
        <dbReference type="ChEBI" id="CHEBI:29105"/>
    </ligand>
</feature>
<comment type="similarity">
    <text evidence="4">Belongs to the HypA/HybF family.</text>
</comment>
<evidence type="ECO:0000256" key="3">
    <source>
        <dbReference type="ARBA" id="ARBA00022833"/>
    </source>
</evidence>
<dbReference type="RefSeq" id="WP_135349046.1">
    <property type="nucleotide sequence ID" value="NZ_SRJD01000014.1"/>
</dbReference>
<dbReference type="GO" id="GO:0051604">
    <property type="term" value="P:protein maturation"/>
    <property type="evidence" value="ECO:0007669"/>
    <property type="project" value="InterPro"/>
</dbReference>
<keyword evidence="6" id="KW-1185">Reference proteome</keyword>
<dbReference type="GO" id="GO:0008270">
    <property type="term" value="F:zinc ion binding"/>
    <property type="evidence" value="ECO:0007669"/>
    <property type="project" value="UniProtKB-UniRule"/>
</dbReference>
<evidence type="ECO:0000256" key="1">
    <source>
        <dbReference type="ARBA" id="ARBA00022596"/>
    </source>
</evidence>
<dbReference type="Gene3D" id="3.30.2320.80">
    <property type="match status" value="1"/>
</dbReference>
<sequence>MHEMGLMEEALQMVSEDAEKHGLETIDKVSLIVGDLSNVLPDALRFAFDAFCKTGEIPRIGERAQLEIIRERGLARCALCGKEYEPSEYLALCPECDMPFGVIQSGETFKIESYEGS</sequence>
<dbReference type="AlphaFoldDB" id="A0A4Z0GLN2"/>
<dbReference type="Proteomes" id="UP000298347">
    <property type="component" value="Unassembled WGS sequence"/>
</dbReference>
<dbReference type="HAMAP" id="MF_00213">
    <property type="entry name" value="HypA_HybF"/>
    <property type="match status" value="1"/>
</dbReference>
<organism evidence="5 6">
    <name type="scientific">Sporolactobacillus shoreae</name>
    <dbReference type="NCBI Taxonomy" id="1465501"/>
    <lineage>
        <taxon>Bacteria</taxon>
        <taxon>Bacillati</taxon>
        <taxon>Bacillota</taxon>
        <taxon>Bacilli</taxon>
        <taxon>Bacillales</taxon>
        <taxon>Sporolactobacillaceae</taxon>
        <taxon>Sporolactobacillus</taxon>
    </lineage>
</organism>
<keyword evidence="3 4" id="KW-0862">Zinc</keyword>
<dbReference type="GO" id="GO:0016151">
    <property type="term" value="F:nickel cation binding"/>
    <property type="evidence" value="ECO:0007669"/>
    <property type="project" value="UniProtKB-UniRule"/>
</dbReference>
<evidence type="ECO:0000256" key="4">
    <source>
        <dbReference type="HAMAP-Rule" id="MF_00213"/>
    </source>
</evidence>
<dbReference type="InterPro" id="IPR000688">
    <property type="entry name" value="HypA/HybF"/>
</dbReference>
<protein>
    <recommendedName>
        <fullName evidence="4">Hydrogenase maturation factor HypA</fullName>
    </recommendedName>
</protein>
<dbReference type="PANTHER" id="PTHR34535:SF3">
    <property type="entry name" value="HYDROGENASE MATURATION FACTOR HYPA"/>
    <property type="match status" value="1"/>
</dbReference>
<dbReference type="Pfam" id="PF01155">
    <property type="entry name" value="HypA"/>
    <property type="match status" value="1"/>
</dbReference>
<reference evidence="5 6" key="1">
    <citation type="journal article" date="2015" name="Int. J. Syst. Evol. Microbiol.">
        <title>Sporolactobacillus shoreae sp. nov. and Sporolactobacillus spathodeae sp. nov., two spore-forming lactic acid bacteria isolated from tree barks in Thailand.</title>
        <authorList>
            <person name="Thamacharoensuk T."/>
            <person name="Kitahara M."/>
            <person name="Ohkuma M."/>
            <person name="Thongchul N."/>
            <person name="Tanasupawat S."/>
        </authorList>
    </citation>
    <scope>NUCLEOTIDE SEQUENCE [LARGE SCALE GENOMIC DNA]</scope>
    <source>
        <strain evidence="5 6">BK92</strain>
    </source>
</reference>
<dbReference type="PANTHER" id="PTHR34535">
    <property type="entry name" value="HYDROGENASE MATURATION FACTOR HYPA"/>
    <property type="match status" value="1"/>
</dbReference>
<accession>A0A4Z0GLN2</accession>
<comment type="caution">
    <text evidence="5">The sequence shown here is derived from an EMBL/GenBank/DDBJ whole genome shotgun (WGS) entry which is preliminary data.</text>
</comment>
<evidence type="ECO:0000313" key="6">
    <source>
        <dbReference type="Proteomes" id="UP000298347"/>
    </source>
</evidence>
<dbReference type="OrthoDB" id="9800361at2"/>
<feature type="binding site" evidence="4">
    <location>
        <position position="77"/>
    </location>
    <ligand>
        <name>Zn(2+)</name>
        <dbReference type="ChEBI" id="CHEBI:29105"/>
    </ligand>
</feature>
<feature type="binding site" evidence="4">
    <location>
        <position position="2"/>
    </location>
    <ligand>
        <name>Ni(2+)</name>
        <dbReference type="ChEBI" id="CHEBI:49786"/>
    </ligand>
</feature>